<evidence type="ECO:0000313" key="3">
    <source>
        <dbReference type="Proteomes" id="UP000464214"/>
    </source>
</evidence>
<dbReference type="RefSeq" id="WP_160689573.1">
    <property type="nucleotide sequence ID" value="NZ_CP047897.1"/>
</dbReference>
<evidence type="ECO:0000256" key="1">
    <source>
        <dbReference type="SAM" id="SignalP"/>
    </source>
</evidence>
<dbReference type="AlphaFoldDB" id="A0A6P1P130"/>
<keyword evidence="3" id="KW-1185">Reference proteome</keyword>
<gene>
    <name evidence="2" type="ORF">GU926_04910</name>
</gene>
<evidence type="ECO:0000313" key="2">
    <source>
        <dbReference type="EMBL" id="QHL86812.1"/>
    </source>
</evidence>
<protein>
    <recommendedName>
        <fullName evidence="4">Periplasmic heavy metal sensor</fullName>
    </recommendedName>
</protein>
<dbReference type="KEGG" id="nib:GU926_04910"/>
<sequence>MNSLFKALVLGLCLLLSGMVHAQGLRNNVKLQERLTQAKLGEIQRNLAIPQEKMNALAPIYRRYDAEVNAIHFARQDLLQAGRLANLSNEEADKVVAALLENAVKLSTVRKNYYAEFKTVLTPQQVMAMYRSEAQMRRRVQQELRRRMLNKTK</sequence>
<feature type="chain" id="PRO_5026915474" description="Periplasmic heavy metal sensor" evidence="1">
    <location>
        <begin position="23"/>
        <end position="153"/>
    </location>
</feature>
<keyword evidence="1" id="KW-0732">Signal</keyword>
<reference evidence="2 3" key="1">
    <citation type="submission" date="2020-01" db="EMBL/GenBank/DDBJ databases">
        <authorList>
            <person name="Kim M."/>
        </authorList>
    </citation>
    <scope>NUCLEOTIDE SEQUENCE [LARGE SCALE GENOMIC DNA]</scope>
    <source>
        <strain evidence="2 3">BT10</strain>
    </source>
</reference>
<dbReference type="Proteomes" id="UP000464214">
    <property type="component" value="Chromosome"/>
</dbReference>
<name>A0A6P1P130_9BACT</name>
<accession>A0A6P1P130</accession>
<evidence type="ECO:0008006" key="4">
    <source>
        <dbReference type="Google" id="ProtNLM"/>
    </source>
</evidence>
<feature type="signal peptide" evidence="1">
    <location>
        <begin position="1"/>
        <end position="22"/>
    </location>
</feature>
<proteinExistence type="predicted"/>
<dbReference type="EMBL" id="CP047897">
    <property type="protein sequence ID" value="QHL86812.1"/>
    <property type="molecule type" value="Genomic_DNA"/>
</dbReference>
<organism evidence="2 3">
    <name type="scientific">Nibribacter ruber</name>
    <dbReference type="NCBI Taxonomy" id="2698458"/>
    <lineage>
        <taxon>Bacteria</taxon>
        <taxon>Pseudomonadati</taxon>
        <taxon>Bacteroidota</taxon>
        <taxon>Cytophagia</taxon>
        <taxon>Cytophagales</taxon>
        <taxon>Hymenobacteraceae</taxon>
        <taxon>Nibribacter</taxon>
    </lineage>
</organism>